<name>A0A090EA27_MESPL</name>
<evidence type="ECO:0000313" key="3">
    <source>
        <dbReference type="Proteomes" id="UP000045285"/>
    </source>
</evidence>
<dbReference type="AlphaFoldDB" id="A0A090EA27"/>
<accession>A0A090EA27</accession>
<sequence>MFTAKNPGRGQSIAFAFLSGVVLVIGACMFLYPAFMIVRVFSDVITSDARWIAKAISGLSVGITLWAAILGGMFLVKFKFYPADFHESTNTPTEEFAQKMRDEIARDGVDKDAR</sequence>
<dbReference type="PROSITE" id="PS51257">
    <property type="entry name" value="PROKAR_LIPOPROTEIN"/>
    <property type="match status" value="1"/>
</dbReference>
<feature type="transmembrane region" description="Helical" evidence="1">
    <location>
        <begin position="12"/>
        <end position="35"/>
    </location>
</feature>
<keyword evidence="3" id="KW-1185">Reference proteome</keyword>
<protein>
    <submittedName>
        <fullName evidence="2">Uncharacterized protein</fullName>
    </submittedName>
</protein>
<organism evidence="2 3">
    <name type="scientific">Mesorhizobium plurifarium</name>
    <dbReference type="NCBI Taxonomy" id="69974"/>
    <lineage>
        <taxon>Bacteria</taxon>
        <taxon>Pseudomonadati</taxon>
        <taxon>Pseudomonadota</taxon>
        <taxon>Alphaproteobacteria</taxon>
        <taxon>Hyphomicrobiales</taxon>
        <taxon>Phyllobacteriaceae</taxon>
        <taxon>Mesorhizobium</taxon>
    </lineage>
</organism>
<dbReference type="Proteomes" id="UP000045285">
    <property type="component" value="Unassembled WGS sequence"/>
</dbReference>
<dbReference type="EMBL" id="CCMZ01000035">
    <property type="protein sequence ID" value="CDX24488.1"/>
    <property type="molecule type" value="Genomic_DNA"/>
</dbReference>
<keyword evidence="1" id="KW-1133">Transmembrane helix</keyword>
<gene>
    <name evidence="2" type="ORF">MPL3356_400096</name>
</gene>
<evidence type="ECO:0000256" key="1">
    <source>
        <dbReference type="SAM" id="Phobius"/>
    </source>
</evidence>
<evidence type="ECO:0000313" key="2">
    <source>
        <dbReference type="EMBL" id="CDX24488.1"/>
    </source>
</evidence>
<keyword evidence="1" id="KW-0472">Membrane</keyword>
<reference evidence="3" key="1">
    <citation type="submission" date="2014-08" db="EMBL/GenBank/DDBJ databases">
        <authorList>
            <person name="Moulin L."/>
        </authorList>
    </citation>
    <scope>NUCLEOTIDE SEQUENCE [LARGE SCALE GENOMIC DNA]</scope>
</reference>
<feature type="transmembrane region" description="Helical" evidence="1">
    <location>
        <begin position="55"/>
        <end position="76"/>
    </location>
</feature>
<keyword evidence="1" id="KW-0812">Transmembrane</keyword>
<proteinExistence type="predicted"/>